<reference evidence="7 8" key="1">
    <citation type="submission" date="2018-05" db="EMBL/GenBank/DDBJ databases">
        <title>Genome sequencing and assembly of the regulated plant pathogen Lachnellula willkommii and related sister species for the development of diagnostic species identification markers.</title>
        <authorList>
            <person name="Giroux E."/>
            <person name="Bilodeau G."/>
        </authorList>
    </citation>
    <scope>NUCLEOTIDE SEQUENCE [LARGE SCALE GENOMIC DNA]</scope>
    <source>
        <strain evidence="7 8">CBS 268.59</strain>
    </source>
</reference>
<feature type="domain" description="Enoyl reductase (ER)" evidence="6">
    <location>
        <begin position="11"/>
        <end position="266"/>
    </location>
</feature>
<dbReference type="InterPro" id="IPR047109">
    <property type="entry name" value="CAD-like"/>
</dbReference>
<dbReference type="PROSITE" id="PS00059">
    <property type="entry name" value="ADH_ZINC"/>
    <property type="match status" value="1"/>
</dbReference>
<keyword evidence="4" id="KW-0560">Oxidoreductase</keyword>
<keyword evidence="3 5" id="KW-0862">Zinc</keyword>
<dbReference type="SUPFAM" id="SSF50129">
    <property type="entry name" value="GroES-like"/>
    <property type="match status" value="1"/>
</dbReference>
<protein>
    <submittedName>
        <fullName evidence="7">Putative formaldehyde dehydrogenase AdhA</fullName>
    </submittedName>
</protein>
<comment type="cofactor">
    <cofactor evidence="1 5">
        <name>Zn(2+)</name>
        <dbReference type="ChEBI" id="CHEBI:29105"/>
    </cofactor>
</comment>
<keyword evidence="8" id="KW-1185">Reference proteome</keyword>
<comment type="similarity">
    <text evidence="5">Belongs to the zinc-containing alcohol dehydrogenase family.</text>
</comment>
<evidence type="ECO:0000256" key="3">
    <source>
        <dbReference type="ARBA" id="ARBA00022833"/>
    </source>
</evidence>
<dbReference type="Gene3D" id="3.90.180.10">
    <property type="entry name" value="Medium-chain alcohol dehydrogenases, catalytic domain"/>
    <property type="match status" value="1"/>
</dbReference>
<keyword evidence="2 5" id="KW-0479">Metal-binding</keyword>
<evidence type="ECO:0000256" key="1">
    <source>
        <dbReference type="ARBA" id="ARBA00001947"/>
    </source>
</evidence>
<dbReference type="AlphaFoldDB" id="A0A8T9BWE0"/>
<dbReference type="EMBL" id="QGMK01001688">
    <property type="protein sequence ID" value="TVY65578.1"/>
    <property type="molecule type" value="Genomic_DNA"/>
</dbReference>
<dbReference type="CDD" id="cd05283">
    <property type="entry name" value="CAD1"/>
    <property type="match status" value="1"/>
</dbReference>
<dbReference type="Proteomes" id="UP000469558">
    <property type="component" value="Unassembled WGS sequence"/>
</dbReference>
<dbReference type="GO" id="GO:0008270">
    <property type="term" value="F:zinc ion binding"/>
    <property type="evidence" value="ECO:0007669"/>
    <property type="project" value="InterPro"/>
</dbReference>
<dbReference type="InterPro" id="IPR002328">
    <property type="entry name" value="ADH_Zn_CS"/>
</dbReference>
<dbReference type="InterPro" id="IPR011032">
    <property type="entry name" value="GroES-like_sf"/>
</dbReference>
<evidence type="ECO:0000256" key="5">
    <source>
        <dbReference type="RuleBase" id="RU361277"/>
    </source>
</evidence>
<organism evidence="7 8">
    <name type="scientific">Lachnellula suecica</name>
    <dbReference type="NCBI Taxonomy" id="602035"/>
    <lineage>
        <taxon>Eukaryota</taxon>
        <taxon>Fungi</taxon>
        <taxon>Dikarya</taxon>
        <taxon>Ascomycota</taxon>
        <taxon>Pezizomycotina</taxon>
        <taxon>Leotiomycetes</taxon>
        <taxon>Helotiales</taxon>
        <taxon>Lachnaceae</taxon>
        <taxon>Lachnellula</taxon>
    </lineage>
</organism>
<dbReference type="Pfam" id="PF08240">
    <property type="entry name" value="ADH_N"/>
    <property type="match status" value="1"/>
</dbReference>
<dbReference type="SMART" id="SM00829">
    <property type="entry name" value="PKS_ER"/>
    <property type="match status" value="1"/>
</dbReference>
<dbReference type="InterPro" id="IPR013154">
    <property type="entry name" value="ADH-like_N"/>
</dbReference>
<evidence type="ECO:0000313" key="7">
    <source>
        <dbReference type="EMBL" id="TVY65578.1"/>
    </source>
</evidence>
<dbReference type="FunFam" id="3.40.50.720:FF:000022">
    <property type="entry name" value="Cinnamyl alcohol dehydrogenase"/>
    <property type="match status" value="1"/>
</dbReference>
<dbReference type="GO" id="GO:0016616">
    <property type="term" value="F:oxidoreductase activity, acting on the CH-OH group of donors, NAD or NADP as acceptor"/>
    <property type="evidence" value="ECO:0007669"/>
    <property type="project" value="InterPro"/>
</dbReference>
<dbReference type="PANTHER" id="PTHR42683">
    <property type="entry name" value="ALDEHYDE REDUCTASE"/>
    <property type="match status" value="1"/>
</dbReference>
<dbReference type="SUPFAM" id="SSF51735">
    <property type="entry name" value="NAD(P)-binding Rossmann-fold domains"/>
    <property type="match status" value="1"/>
</dbReference>
<dbReference type="Gene3D" id="3.40.50.720">
    <property type="entry name" value="NAD(P)-binding Rossmann-like Domain"/>
    <property type="match status" value="1"/>
</dbReference>
<dbReference type="OrthoDB" id="1879366at2759"/>
<evidence type="ECO:0000313" key="8">
    <source>
        <dbReference type="Proteomes" id="UP000469558"/>
    </source>
</evidence>
<dbReference type="InterPro" id="IPR036291">
    <property type="entry name" value="NAD(P)-bd_dom_sf"/>
</dbReference>
<dbReference type="Pfam" id="PF00107">
    <property type="entry name" value="ADH_zinc_N"/>
    <property type="match status" value="1"/>
</dbReference>
<dbReference type="InterPro" id="IPR020843">
    <property type="entry name" value="ER"/>
</dbReference>
<comment type="caution">
    <text evidence="7">The sequence shown here is derived from an EMBL/GenBank/DDBJ whole genome shotgun (WGS) entry which is preliminary data.</text>
</comment>
<proteinExistence type="inferred from homology"/>
<dbReference type="InterPro" id="IPR013149">
    <property type="entry name" value="ADH-like_C"/>
</dbReference>
<gene>
    <name evidence="7" type="primary">adhA_0</name>
    <name evidence="7" type="ORF">LSUE1_G009969</name>
</gene>
<name>A0A8T9BWE0_9HELO</name>
<sequence length="338" mass="36633">MTSYDFKVFKGSPSGDIIESTSHRPALTKDEVYIEITHSGVCGTDQHYKPYDMVLGHEGVGVVKAIGPDVKALKVGDRAGWGWVQETCGVCEQCVDGQFFYCTGKNIQYGTGNLDQGSFGAGAVLHEQLLFKIPDNLASDVAAPLMCAGITVFGPLTEYGVKATDVVGVVGIGGLGHLAIQFANKLGCEVVALSGTEAKKDEAIKLGAHHFVATKGVKELEVPRKINHLLVTTSQMPDWDQYKSILAPRASIYPLTITDFETKLVMPHMQFILSGWKLVGSTGSPKIVYQRMLEFAGLHGVKPMIEHFPLSRQGVLDSLKKLDEGKMRYRGVLYAEGG</sequence>
<evidence type="ECO:0000259" key="6">
    <source>
        <dbReference type="SMART" id="SM00829"/>
    </source>
</evidence>
<evidence type="ECO:0000256" key="2">
    <source>
        <dbReference type="ARBA" id="ARBA00022723"/>
    </source>
</evidence>
<accession>A0A8T9BWE0</accession>
<evidence type="ECO:0000256" key="4">
    <source>
        <dbReference type="ARBA" id="ARBA00023002"/>
    </source>
</evidence>